<proteinExistence type="predicted"/>
<name>A0A1A8PZE8_9TELE</name>
<accession>A0A1A8PZE8</accession>
<reference evidence="2" key="1">
    <citation type="submission" date="2016-05" db="EMBL/GenBank/DDBJ databases">
        <authorList>
            <person name="Lavstsen T."/>
            <person name="Jespersen J.S."/>
        </authorList>
    </citation>
    <scope>NUCLEOTIDE SEQUENCE</scope>
    <source>
        <tissue evidence="2">Brain</tissue>
    </source>
</reference>
<organism evidence="2">
    <name type="scientific">Nothobranchius rachovii</name>
    <name type="common">bluefin notho</name>
    <dbReference type="NCBI Taxonomy" id="451742"/>
    <lineage>
        <taxon>Eukaryota</taxon>
        <taxon>Metazoa</taxon>
        <taxon>Chordata</taxon>
        <taxon>Craniata</taxon>
        <taxon>Vertebrata</taxon>
        <taxon>Euteleostomi</taxon>
        <taxon>Actinopterygii</taxon>
        <taxon>Neopterygii</taxon>
        <taxon>Teleostei</taxon>
        <taxon>Neoteleostei</taxon>
        <taxon>Acanthomorphata</taxon>
        <taxon>Ovalentaria</taxon>
        <taxon>Atherinomorphae</taxon>
        <taxon>Cyprinodontiformes</taxon>
        <taxon>Nothobranchiidae</taxon>
        <taxon>Nothobranchius</taxon>
    </lineage>
</organism>
<gene>
    <name evidence="2" type="primary">Nfu_g_1_025311</name>
</gene>
<evidence type="ECO:0000313" key="2">
    <source>
        <dbReference type="EMBL" id="SBR86349.1"/>
    </source>
</evidence>
<dbReference type="AlphaFoldDB" id="A0A1A8PZE8"/>
<feature type="transmembrane region" description="Helical" evidence="1">
    <location>
        <begin position="21"/>
        <end position="41"/>
    </location>
</feature>
<reference evidence="2" key="2">
    <citation type="submission" date="2016-06" db="EMBL/GenBank/DDBJ databases">
        <title>The genome of a short-lived fish provides insights into sex chromosome evolution and the genetic control of aging.</title>
        <authorList>
            <person name="Reichwald K."/>
            <person name="Felder M."/>
            <person name="Petzold A."/>
            <person name="Koch P."/>
            <person name="Groth M."/>
            <person name="Platzer M."/>
        </authorList>
    </citation>
    <scope>NUCLEOTIDE SEQUENCE</scope>
    <source>
        <tissue evidence="2">Brain</tissue>
    </source>
</reference>
<dbReference type="EMBL" id="HAEI01003874">
    <property type="protein sequence ID" value="SBR86349.1"/>
    <property type="molecule type" value="Transcribed_RNA"/>
</dbReference>
<sequence>GMGRSSSYSASHLVKTYRKHFTYFIVNQGYITIYYGELLFLTK</sequence>
<keyword evidence="1" id="KW-1133">Transmembrane helix</keyword>
<protein>
    <submittedName>
        <fullName evidence="2">Uncharacterized protein</fullName>
    </submittedName>
</protein>
<keyword evidence="1" id="KW-0812">Transmembrane</keyword>
<feature type="non-terminal residue" evidence="2">
    <location>
        <position position="1"/>
    </location>
</feature>
<feature type="non-terminal residue" evidence="2">
    <location>
        <position position="43"/>
    </location>
</feature>
<keyword evidence="1" id="KW-0472">Membrane</keyword>
<evidence type="ECO:0000256" key="1">
    <source>
        <dbReference type="SAM" id="Phobius"/>
    </source>
</evidence>